<dbReference type="PANTHER" id="PTHR46494:SF1">
    <property type="entry name" value="CORA FAMILY METAL ION TRANSPORTER (EUROFUNG)"/>
    <property type="match status" value="1"/>
</dbReference>
<dbReference type="Proteomes" id="UP000054567">
    <property type="component" value="Unassembled WGS sequence"/>
</dbReference>
<evidence type="ECO:0000313" key="4">
    <source>
        <dbReference type="EMBL" id="KMM68037.1"/>
    </source>
</evidence>
<evidence type="ECO:0000313" key="5">
    <source>
        <dbReference type="Proteomes" id="UP000054567"/>
    </source>
</evidence>
<dbReference type="GO" id="GO:0015095">
    <property type="term" value="F:magnesium ion transmembrane transporter activity"/>
    <property type="evidence" value="ECO:0007669"/>
    <property type="project" value="TreeGrafter"/>
</dbReference>
<dbReference type="OrthoDB" id="5430812at2759"/>
<evidence type="ECO:0000256" key="3">
    <source>
        <dbReference type="SAM" id="Phobius"/>
    </source>
</evidence>
<feature type="compositionally biased region" description="Basic and acidic residues" evidence="2">
    <location>
        <begin position="158"/>
        <end position="172"/>
    </location>
</feature>
<proteinExistence type="predicted"/>
<evidence type="ECO:0000256" key="2">
    <source>
        <dbReference type="SAM" id="MobiDB-lite"/>
    </source>
</evidence>
<evidence type="ECO:0008006" key="6">
    <source>
        <dbReference type="Google" id="ProtNLM"/>
    </source>
</evidence>
<dbReference type="SUPFAM" id="SSF143865">
    <property type="entry name" value="CorA soluble domain-like"/>
    <property type="match status" value="1"/>
</dbReference>
<feature type="region of interest" description="Disordered" evidence="2">
    <location>
        <begin position="127"/>
        <end position="176"/>
    </location>
</feature>
<feature type="compositionally biased region" description="Basic and acidic residues" evidence="2">
    <location>
        <begin position="139"/>
        <end position="150"/>
    </location>
</feature>
<dbReference type="GO" id="GO:0050897">
    <property type="term" value="F:cobalt ion binding"/>
    <property type="evidence" value="ECO:0007669"/>
    <property type="project" value="TreeGrafter"/>
</dbReference>
<reference evidence="4 5" key="1">
    <citation type="submission" date="2007-06" db="EMBL/GenBank/DDBJ databases">
        <title>The Genome Sequence of Coccidioides posadasii RMSCC_3488.</title>
        <authorList>
            <consortium name="Coccidioides Genome Resources Consortium"/>
            <consortium name="The Broad Institute Genome Sequencing Platform"/>
            <person name="Henn M.R."/>
            <person name="Sykes S."/>
            <person name="Young S."/>
            <person name="Jaffe D."/>
            <person name="Berlin A."/>
            <person name="Alvarez P."/>
            <person name="Butler J."/>
            <person name="Gnerre S."/>
            <person name="Grabherr M."/>
            <person name="Mauceli E."/>
            <person name="Brockman W."/>
            <person name="Kodira C."/>
            <person name="Alvarado L."/>
            <person name="Zeng Q."/>
            <person name="Crawford M."/>
            <person name="Antoine C."/>
            <person name="Devon K."/>
            <person name="Galgiani J."/>
            <person name="Orsborn K."/>
            <person name="Lewis M.L."/>
            <person name="Nusbaum C."/>
            <person name="Galagan J."/>
            <person name="Birren B."/>
        </authorList>
    </citation>
    <scope>NUCLEOTIDE SEQUENCE [LARGE SCALE GENOMIC DNA]</scope>
    <source>
        <strain evidence="4 5">RMSCC 3488</strain>
    </source>
</reference>
<dbReference type="AlphaFoldDB" id="A0A0J6I905"/>
<dbReference type="InterPro" id="IPR045861">
    <property type="entry name" value="CorA_cytoplasmic_dom"/>
</dbReference>
<dbReference type="Gene3D" id="1.20.58.340">
    <property type="entry name" value="Magnesium transport protein CorA, transmembrane region"/>
    <property type="match status" value="1"/>
</dbReference>
<reference evidence="5" key="2">
    <citation type="journal article" date="2009" name="Genome Res.">
        <title>Comparative genomic analyses of the human fungal pathogens Coccidioides and their relatives.</title>
        <authorList>
            <person name="Sharpton T.J."/>
            <person name="Stajich J.E."/>
            <person name="Rounsley S.D."/>
            <person name="Gardner M.J."/>
            <person name="Wortman J.R."/>
            <person name="Jordar V.S."/>
            <person name="Maiti R."/>
            <person name="Kodira C.D."/>
            <person name="Neafsey D.E."/>
            <person name="Zeng Q."/>
            <person name="Hung C.-Y."/>
            <person name="McMahan C."/>
            <person name="Muszewska A."/>
            <person name="Grynberg M."/>
            <person name="Mandel M.A."/>
            <person name="Kellner E.M."/>
            <person name="Barker B.M."/>
            <person name="Galgiani J.N."/>
            <person name="Orbach M.J."/>
            <person name="Kirkland T.N."/>
            <person name="Cole G.T."/>
            <person name="Henn M.R."/>
            <person name="Birren B.W."/>
            <person name="Taylor J.W."/>
        </authorList>
    </citation>
    <scope>NUCLEOTIDE SEQUENCE [LARGE SCALE GENOMIC DNA]</scope>
    <source>
        <strain evidence="5">RMSCC 3488</strain>
    </source>
</reference>
<sequence length="606" mass="69238">MANPHPASEETPSMPDYYYKLPNCESLRAKLCNLDDSSDFRRCQYYLGSDETRNFVVDFDDNGAWCAFNIEKDELSALLDRNTSKPFETRWINIWAPERQVELIQALTTRYEMSHRLGGLMCSDPSRSKKITPVSPKLACDKPHAEHNEGDDLSETTRSGDIESGSRFEKLASVEGPTSLEKSKEFDMSGFSFSQLVDKIWHFSSVDYGNEYTCIGYNSLYVVPSVAFKQPPGRPDGKRVWSWLIVCTDGTVISIQENPFAQETLSPDQRQAALKVIRRNTGLILSGISKQHKEKKKQNPLMNTHIRNFSNASSDMRIKEGEGPSLLFYYIFDDWVTNYGLVIGREHSYSSALEKLRTDMLEKPQVDLITDLHGMGRELAILKRLYQSYELIATRILNRQGQMMEQTRRVNTRTASQVRGLHKYTSEPMRNESWRSFPTERDCDESIEDFGLQQIGGAPLKEAALNRIERLADRIRLYALSEIEECLNEKETLTFLVFNLIAIKDSHAVGKLTRSTVLLSKVTILFLPVSLMTSYFSTEIDDLKASYTAKNYWVSFAVIMFLSAAGLSLFGWIHNVIGGKSTHRSIKRHFMQARKALQQRRAKNYS</sequence>
<dbReference type="GO" id="GO:0005886">
    <property type="term" value="C:plasma membrane"/>
    <property type="evidence" value="ECO:0007669"/>
    <property type="project" value="UniProtKB-SubCell"/>
</dbReference>
<feature type="transmembrane region" description="Helical" evidence="3">
    <location>
        <begin position="552"/>
        <end position="577"/>
    </location>
</feature>
<keyword evidence="3" id="KW-0812">Transmembrane</keyword>
<organism evidence="4 5">
    <name type="scientific">Coccidioides posadasii RMSCC 3488</name>
    <dbReference type="NCBI Taxonomy" id="454284"/>
    <lineage>
        <taxon>Eukaryota</taxon>
        <taxon>Fungi</taxon>
        <taxon>Dikarya</taxon>
        <taxon>Ascomycota</taxon>
        <taxon>Pezizomycotina</taxon>
        <taxon>Eurotiomycetes</taxon>
        <taxon>Eurotiomycetidae</taxon>
        <taxon>Onygenales</taxon>
        <taxon>Onygenaceae</taxon>
        <taxon>Coccidioides</taxon>
    </lineage>
</organism>
<comment type="subcellular location">
    <subcellularLocation>
        <location evidence="1">Cell membrane</location>
        <topology evidence="1">Multi-pass membrane protein</topology>
    </subcellularLocation>
</comment>
<name>A0A0J6I905_COCPO</name>
<dbReference type="GO" id="GO:0015087">
    <property type="term" value="F:cobalt ion transmembrane transporter activity"/>
    <property type="evidence" value="ECO:0007669"/>
    <property type="project" value="TreeGrafter"/>
</dbReference>
<keyword evidence="3" id="KW-1133">Transmembrane helix</keyword>
<keyword evidence="3" id="KW-0472">Membrane</keyword>
<dbReference type="PANTHER" id="PTHR46494">
    <property type="entry name" value="CORA FAMILY METAL ION TRANSPORTER (EUROFUNG)"/>
    <property type="match status" value="1"/>
</dbReference>
<dbReference type="VEuPathDB" id="FungiDB:CPAG_04369"/>
<protein>
    <recommendedName>
        <fullName evidence="6">ADP-ribosylation factor</fullName>
    </recommendedName>
</protein>
<feature type="transmembrane region" description="Helical" evidence="3">
    <location>
        <begin position="518"/>
        <end position="537"/>
    </location>
</feature>
<dbReference type="EMBL" id="DS268110">
    <property type="protein sequence ID" value="KMM68037.1"/>
    <property type="molecule type" value="Genomic_DNA"/>
</dbReference>
<gene>
    <name evidence="4" type="ORF">CPAG_04369</name>
</gene>
<reference evidence="5" key="3">
    <citation type="journal article" date="2010" name="Genome Res.">
        <title>Population genomic sequencing of Coccidioides fungi reveals recent hybridization and transposon control.</title>
        <authorList>
            <person name="Neafsey D.E."/>
            <person name="Barker B.M."/>
            <person name="Sharpton T.J."/>
            <person name="Stajich J.E."/>
            <person name="Park D.J."/>
            <person name="Whiston E."/>
            <person name="Hung C.-Y."/>
            <person name="McMahan C."/>
            <person name="White J."/>
            <person name="Sykes S."/>
            <person name="Heiman D."/>
            <person name="Young S."/>
            <person name="Zeng Q."/>
            <person name="Abouelleil A."/>
            <person name="Aftuck L."/>
            <person name="Bessette D."/>
            <person name="Brown A."/>
            <person name="FitzGerald M."/>
            <person name="Lui A."/>
            <person name="Macdonald J.P."/>
            <person name="Priest M."/>
            <person name="Orbach M.J."/>
            <person name="Galgiani J.N."/>
            <person name="Kirkland T.N."/>
            <person name="Cole G.T."/>
            <person name="Birren B.W."/>
            <person name="Henn M.R."/>
            <person name="Taylor J.W."/>
            <person name="Rounsley S.D."/>
        </authorList>
    </citation>
    <scope>NUCLEOTIDE SEQUENCE [LARGE SCALE GENOMIC DNA]</scope>
    <source>
        <strain evidence="5">RMSCC 3488</strain>
    </source>
</reference>
<dbReference type="GO" id="GO:0000287">
    <property type="term" value="F:magnesium ion binding"/>
    <property type="evidence" value="ECO:0007669"/>
    <property type="project" value="TreeGrafter"/>
</dbReference>
<accession>A0A0J6I905</accession>
<evidence type="ECO:0000256" key="1">
    <source>
        <dbReference type="ARBA" id="ARBA00004651"/>
    </source>
</evidence>